<gene>
    <name evidence="1" type="ORF">D791_00274</name>
</gene>
<proteinExistence type="predicted"/>
<evidence type="ECO:0000313" key="1">
    <source>
        <dbReference type="EMBL" id="EXJ12932.1"/>
    </source>
</evidence>
<dbReference type="Proteomes" id="UP000019464">
    <property type="component" value="Unassembled WGS sequence"/>
</dbReference>
<dbReference type="EMBL" id="AONB01000001">
    <property type="protein sequence ID" value="EXJ12932.1"/>
    <property type="molecule type" value="Genomic_DNA"/>
</dbReference>
<keyword evidence="2" id="KW-1185">Reference proteome</keyword>
<dbReference type="STRING" id="1229521.D791_00274"/>
<accession>W9VA63</accession>
<sequence>MFSATIQTYKDEETLRHNPSHGILKYGTNIKLTYWTPSDLMLFHIFDRDVLLGADCNLRHGLTGSGLELPLG</sequence>
<dbReference type="AlphaFoldDB" id="W9VA63"/>
<name>W9VA63_9GAMM</name>
<reference evidence="2" key="1">
    <citation type="submission" date="2012-11" db="EMBL/GenBank/DDBJ databases">
        <authorList>
            <person name="Singh A."/>
            <person name="Pinnaka A.K."/>
            <person name="Vaidya B."/>
        </authorList>
    </citation>
    <scope>NUCLEOTIDE SEQUENCE [LARGE SCALE GENOMIC DNA]</scope>
    <source>
        <strain evidence="2">AK23</strain>
    </source>
</reference>
<organism evidence="1 2">
    <name type="scientific">Nitrincola nitratireducens</name>
    <dbReference type="NCBI Taxonomy" id="1229521"/>
    <lineage>
        <taxon>Bacteria</taxon>
        <taxon>Pseudomonadati</taxon>
        <taxon>Pseudomonadota</taxon>
        <taxon>Gammaproteobacteria</taxon>
        <taxon>Oceanospirillales</taxon>
        <taxon>Oceanospirillaceae</taxon>
        <taxon>Nitrincola</taxon>
    </lineage>
</organism>
<evidence type="ECO:0000313" key="2">
    <source>
        <dbReference type="Proteomes" id="UP000019464"/>
    </source>
</evidence>
<comment type="caution">
    <text evidence="1">The sequence shown here is derived from an EMBL/GenBank/DDBJ whole genome shotgun (WGS) entry which is preliminary data.</text>
</comment>
<reference evidence="1 2" key="2">
    <citation type="journal article" date="2015" name="Syst. Appl. Microbiol.">
        <title>Nitrincola nitratireducens sp. nov. isolated from a haloalkaline crater lake.</title>
        <authorList>
            <person name="Singh A."/>
            <person name="Vaidya B."/>
            <person name="Tanuku N.R."/>
            <person name="Pinnaka A.K."/>
        </authorList>
    </citation>
    <scope>NUCLEOTIDE SEQUENCE [LARGE SCALE GENOMIC DNA]</scope>
    <source>
        <strain evidence="1 2">AK23</strain>
    </source>
</reference>
<protein>
    <submittedName>
        <fullName evidence="1">Uncharacterized protein</fullName>
    </submittedName>
</protein>